<evidence type="ECO:0008006" key="3">
    <source>
        <dbReference type="Google" id="ProtNLM"/>
    </source>
</evidence>
<comment type="caution">
    <text evidence="1">The sequence shown here is derived from an EMBL/GenBank/DDBJ whole genome shotgun (WGS) entry which is preliminary data.</text>
</comment>
<dbReference type="RefSeq" id="WP_007579200.1">
    <property type="nucleotide sequence ID" value="NZ_AGUD01000315.1"/>
</dbReference>
<dbReference type="Proteomes" id="UP000005143">
    <property type="component" value="Unassembled WGS sequence"/>
</dbReference>
<dbReference type="OrthoDB" id="9813876at2"/>
<name>H0EBR1_9ACTN</name>
<evidence type="ECO:0000313" key="2">
    <source>
        <dbReference type="Proteomes" id="UP000005143"/>
    </source>
</evidence>
<organism evidence="1 2">
    <name type="scientific">Patulibacter medicamentivorans</name>
    <dbReference type="NCBI Taxonomy" id="1097667"/>
    <lineage>
        <taxon>Bacteria</taxon>
        <taxon>Bacillati</taxon>
        <taxon>Actinomycetota</taxon>
        <taxon>Thermoleophilia</taxon>
        <taxon>Solirubrobacterales</taxon>
        <taxon>Patulibacteraceae</taxon>
        <taxon>Patulibacter</taxon>
    </lineage>
</organism>
<protein>
    <recommendedName>
        <fullName evidence="3">Glycosyl transferase family 28 C-terminal domain-containing protein</fullName>
    </recommendedName>
</protein>
<gene>
    <name evidence="1" type="ORF">PAI11_42940</name>
</gene>
<dbReference type="AlphaFoldDB" id="H0EBR1"/>
<proteinExistence type="predicted"/>
<accession>H0EBR1</accession>
<keyword evidence="2" id="KW-1185">Reference proteome</keyword>
<dbReference type="EMBL" id="AGUD01000315">
    <property type="protein sequence ID" value="EHN08886.1"/>
    <property type="molecule type" value="Genomic_DNA"/>
</dbReference>
<reference evidence="1 2" key="1">
    <citation type="journal article" date="2013" name="Biodegradation">
        <title>Quantitative proteomic analysis of ibuprofen-degrading Patulibacter sp. strain I11.</title>
        <authorList>
            <person name="Almeida B."/>
            <person name="Kjeldal H."/>
            <person name="Lolas I."/>
            <person name="Knudsen A.D."/>
            <person name="Carvalho G."/>
            <person name="Nielsen K.L."/>
            <person name="Barreto Crespo M.T."/>
            <person name="Stensballe A."/>
            <person name="Nielsen J.L."/>
        </authorList>
    </citation>
    <scope>NUCLEOTIDE SEQUENCE [LARGE SCALE GENOMIC DNA]</scope>
    <source>
        <strain evidence="1 2">I11</strain>
    </source>
</reference>
<sequence length="281" mass="31667">MTGGRILYYAIGGGLGHLVRARRVVRTLGLEDRVALLTASRFARDERVTGGLPVVRVAPGLEREPWRIRDLIACQQPSELVVDAFPLGILGELDGIADVPIRHVARRLRWERYRERIGSGRIHFATTHLLEPLEPEHERFLRERSDVVEELVPEREQHRQRRAAPGPHWLVVHSGPDEETLELVATAREHQRTEGVEVPLVLVAPRRPPGLPAGVVWRDVHPAASLFAAADRLVTAAGWNVVDEASPFRERHHVVPFRRSLDDQAARATRVRRERAGLQPS</sequence>
<dbReference type="Gene3D" id="3.40.50.2000">
    <property type="entry name" value="Glycogen Phosphorylase B"/>
    <property type="match status" value="1"/>
</dbReference>
<evidence type="ECO:0000313" key="1">
    <source>
        <dbReference type="EMBL" id="EHN08886.1"/>
    </source>
</evidence>